<sequence length="149" mass="17735">MHRLLKRNNELGYSLLESIFQLLILGIFLQFVILFFYWKAPIERQFEDYYATEWELFGIELQSLLIDVEEFNTLVGNRTISFINDRGVIEIGQLDSVIRKRVNNTGHVPLYTNIRQAIFTHEDDELLVEVLMRDGKIRERRFVIGLRQE</sequence>
<keyword evidence="1" id="KW-1133">Transmembrane helix</keyword>
<protein>
    <submittedName>
        <fullName evidence="2">ComGF family competence protein</fullName>
    </submittedName>
</protein>
<keyword evidence="3" id="KW-1185">Reference proteome</keyword>
<reference evidence="2 3" key="1">
    <citation type="submission" date="2020-08" db="EMBL/GenBank/DDBJ databases">
        <title>A Genomic Blueprint of the Chicken Gut Microbiome.</title>
        <authorList>
            <person name="Gilroy R."/>
            <person name="Ravi A."/>
            <person name="Getino M."/>
            <person name="Pursley I."/>
            <person name="Horton D.L."/>
            <person name="Alikhan N.-F."/>
            <person name="Baker D."/>
            <person name="Gharbi K."/>
            <person name="Hall N."/>
            <person name="Watson M."/>
            <person name="Adriaenssens E.M."/>
            <person name="Foster-Nyarko E."/>
            <person name="Jarju S."/>
            <person name="Secka A."/>
            <person name="Antonio M."/>
            <person name="Oren A."/>
            <person name="Chaudhuri R."/>
            <person name="La Ragione R.M."/>
            <person name="Hildebrand F."/>
            <person name="Pallen M.J."/>
        </authorList>
    </citation>
    <scope>NUCLEOTIDE SEQUENCE [LARGE SCALE GENOMIC DNA]</scope>
    <source>
        <strain evidence="2 3">Sa2YVA2</strain>
    </source>
</reference>
<organism evidence="2 3">
    <name type="scientific">Sporosarcina quadrami</name>
    <dbReference type="NCBI Taxonomy" id="2762234"/>
    <lineage>
        <taxon>Bacteria</taxon>
        <taxon>Bacillati</taxon>
        <taxon>Bacillota</taxon>
        <taxon>Bacilli</taxon>
        <taxon>Bacillales</taxon>
        <taxon>Caryophanaceae</taxon>
        <taxon>Sporosarcina</taxon>
    </lineage>
</organism>
<feature type="transmembrane region" description="Helical" evidence="1">
    <location>
        <begin position="20"/>
        <end position="38"/>
    </location>
</feature>
<dbReference type="EMBL" id="JACSQN010000001">
    <property type="protein sequence ID" value="MBD7983167.1"/>
    <property type="molecule type" value="Genomic_DNA"/>
</dbReference>
<dbReference type="InterPro" id="IPR016977">
    <property type="entry name" value="ComGF"/>
</dbReference>
<proteinExistence type="predicted"/>
<evidence type="ECO:0000313" key="3">
    <source>
        <dbReference type="Proteomes" id="UP000626786"/>
    </source>
</evidence>
<dbReference type="Pfam" id="PF15980">
    <property type="entry name" value="ComGF"/>
    <property type="match status" value="1"/>
</dbReference>
<name>A0ABR8U551_9BACL</name>
<gene>
    <name evidence="2" type="ORF">H9649_01130</name>
</gene>
<evidence type="ECO:0000313" key="2">
    <source>
        <dbReference type="EMBL" id="MBD7983167.1"/>
    </source>
</evidence>
<keyword evidence="1" id="KW-0812">Transmembrane</keyword>
<dbReference type="RefSeq" id="WP_191692806.1">
    <property type="nucleotide sequence ID" value="NZ_JACSQN010000001.1"/>
</dbReference>
<keyword evidence="1" id="KW-0472">Membrane</keyword>
<comment type="caution">
    <text evidence="2">The sequence shown here is derived from an EMBL/GenBank/DDBJ whole genome shotgun (WGS) entry which is preliminary data.</text>
</comment>
<dbReference type="Proteomes" id="UP000626786">
    <property type="component" value="Unassembled WGS sequence"/>
</dbReference>
<accession>A0ABR8U551</accession>
<evidence type="ECO:0000256" key="1">
    <source>
        <dbReference type="SAM" id="Phobius"/>
    </source>
</evidence>